<evidence type="ECO:0000313" key="2">
    <source>
        <dbReference type="Proteomes" id="UP000722750"/>
    </source>
</evidence>
<gene>
    <name evidence="1" type="ORF">MAG551_02550</name>
</gene>
<dbReference type="AlphaFoldDB" id="A0A941W531"/>
<organism evidence="1 2">
    <name type="scientific">Candidatus Scalindua arabica</name>
    <dbReference type="NCBI Taxonomy" id="1127984"/>
    <lineage>
        <taxon>Bacteria</taxon>
        <taxon>Pseudomonadati</taxon>
        <taxon>Planctomycetota</taxon>
        <taxon>Candidatus Brocadiia</taxon>
        <taxon>Candidatus Brocadiales</taxon>
        <taxon>Candidatus Scalinduaceae</taxon>
        <taxon>Candidatus Scalindua</taxon>
    </lineage>
</organism>
<sequence>MDTLQIKIIKAEWDLRAKTKFLKVEGIIMVDAFDDEVVAEQDEEHATNENILTINLIVNPGTGPKQRQPSPFHFVRMTDGDEPWTHVQAKDSRGAHVTYPITKISIA</sequence>
<comment type="caution">
    <text evidence="1">The sequence shown here is derived from an EMBL/GenBank/DDBJ whole genome shotgun (WGS) entry which is preliminary data.</text>
</comment>
<accession>A0A941W531</accession>
<proteinExistence type="predicted"/>
<protein>
    <submittedName>
        <fullName evidence="1">Uncharacterized protein</fullName>
    </submittedName>
</protein>
<evidence type="ECO:0000313" key="1">
    <source>
        <dbReference type="EMBL" id="MBS1259478.1"/>
    </source>
</evidence>
<reference evidence="1" key="1">
    <citation type="journal article" date="2021" name="ISME J.">
        <title>Fine-scale metabolic discontinuity in a stratified prokaryote microbiome of a Red Sea deep halocline.</title>
        <authorList>
            <person name="Michoud G."/>
            <person name="Ngugi D.K."/>
            <person name="Barozzi A."/>
            <person name="Merlino G."/>
            <person name="Calleja M.L."/>
            <person name="Delgado-Huertas A."/>
            <person name="Moran X.A.G."/>
            <person name="Daffonchio D."/>
        </authorList>
    </citation>
    <scope>NUCLEOTIDE SEQUENCE</scope>
    <source>
        <strain evidence="1">SuakinDeep_MAG55_1</strain>
    </source>
</reference>
<name>A0A941W531_9BACT</name>
<dbReference type="EMBL" id="JAANXD010000095">
    <property type="protein sequence ID" value="MBS1259478.1"/>
    <property type="molecule type" value="Genomic_DNA"/>
</dbReference>
<dbReference type="Proteomes" id="UP000722750">
    <property type="component" value="Unassembled WGS sequence"/>
</dbReference>